<proteinExistence type="predicted"/>
<dbReference type="EMBL" id="BGPR01043413">
    <property type="protein sequence ID" value="GBO20003.1"/>
    <property type="molecule type" value="Genomic_DNA"/>
</dbReference>
<dbReference type="Proteomes" id="UP000499080">
    <property type="component" value="Unassembled WGS sequence"/>
</dbReference>
<dbReference type="AlphaFoldDB" id="A0A4Y2V431"/>
<accession>A0A4Y2V431</accession>
<dbReference type="OrthoDB" id="6409943at2759"/>
<sequence>MDLTPWRDISDGFNCVCRVQVQNDHHVKRSVRAGSWFERCNLPIPTILQFLIYWCVEMKTKFILQQLDITSKTATNWASFCREVCRDILMWRSGKIGGPGIVVEID</sequence>
<name>A0A4Y2V431_ARAVE</name>
<organism evidence="1 2">
    <name type="scientific">Araneus ventricosus</name>
    <name type="common">Orbweaver spider</name>
    <name type="synonym">Epeira ventricosa</name>
    <dbReference type="NCBI Taxonomy" id="182803"/>
    <lineage>
        <taxon>Eukaryota</taxon>
        <taxon>Metazoa</taxon>
        <taxon>Ecdysozoa</taxon>
        <taxon>Arthropoda</taxon>
        <taxon>Chelicerata</taxon>
        <taxon>Arachnida</taxon>
        <taxon>Araneae</taxon>
        <taxon>Araneomorphae</taxon>
        <taxon>Entelegynae</taxon>
        <taxon>Araneoidea</taxon>
        <taxon>Araneidae</taxon>
        <taxon>Araneus</taxon>
    </lineage>
</organism>
<evidence type="ECO:0000313" key="2">
    <source>
        <dbReference type="Proteomes" id="UP000499080"/>
    </source>
</evidence>
<gene>
    <name evidence="1" type="ORF">AVEN_104533_1</name>
</gene>
<reference evidence="1 2" key="1">
    <citation type="journal article" date="2019" name="Sci. Rep.">
        <title>Orb-weaving spider Araneus ventricosus genome elucidates the spidroin gene catalogue.</title>
        <authorList>
            <person name="Kono N."/>
            <person name="Nakamura H."/>
            <person name="Ohtoshi R."/>
            <person name="Moran D.A.P."/>
            <person name="Shinohara A."/>
            <person name="Yoshida Y."/>
            <person name="Fujiwara M."/>
            <person name="Mori M."/>
            <person name="Tomita M."/>
            <person name="Arakawa K."/>
        </authorList>
    </citation>
    <scope>NUCLEOTIDE SEQUENCE [LARGE SCALE GENOMIC DNA]</scope>
</reference>
<evidence type="ECO:0000313" key="1">
    <source>
        <dbReference type="EMBL" id="GBO20003.1"/>
    </source>
</evidence>
<keyword evidence="2" id="KW-1185">Reference proteome</keyword>
<comment type="caution">
    <text evidence="1">The sequence shown here is derived from an EMBL/GenBank/DDBJ whole genome shotgun (WGS) entry which is preliminary data.</text>
</comment>
<protein>
    <submittedName>
        <fullName evidence="1">Uncharacterized protein</fullName>
    </submittedName>
</protein>